<evidence type="ECO:0000313" key="2">
    <source>
        <dbReference type="Ensembl" id="ENSSTUP00000077269.1"/>
    </source>
</evidence>
<dbReference type="Proteomes" id="UP000472277">
    <property type="component" value="Chromosome 35"/>
</dbReference>
<evidence type="ECO:0000256" key="1">
    <source>
        <dbReference type="SAM" id="MobiDB-lite"/>
    </source>
</evidence>
<evidence type="ECO:0000313" key="3">
    <source>
        <dbReference type="Proteomes" id="UP000472277"/>
    </source>
</evidence>
<accession>A0A674C130</accession>
<feature type="compositionally biased region" description="Acidic residues" evidence="1">
    <location>
        <begin position="20"/>
        <end position="52"/>
    </location>
</feature>
<dbReference type="GeneTree" id="ENSGT00390000006395"/>
<dbReference type="AlphaFoldDB" id="A0A674C130"/>
<reference evidence="2" key="1">
    <citation type="submission" date="2025-08" db="UniProtKB">
        <authorList>
            <consortium name="Ensembl"/>
        </authorList>
    </citation>
    <scope>IDENTIFICATION</scope>
</reference>
<sequence>CVWCSNIKMKSKKGKKGGEDDSDSDLDDDLDGDLDEEESLGSLDEEDLGDELEGPSWTALGRMMRKVLCHNFSPSSRSVHLVSLLYETKCYFFMLDENVGSKFDNIGMNAMANKDNAGVRQLKWEAQRDDWVRGRDVKTLRKKKAMFKRSMLFILFLKSKKKQNILLQRCT</sequence>
<organism evidence="2 3">
    <name type="scientific">Salmo trutta</name>
    <name type="common">Brown trout</name>
    <dbReference type="NCBI Taxonomy" id="8032"/>
    <lineage>
        <taxon>Eukaryota</taxon>
        <taxon>Metazoa</taxon>
        <taxon>Chordata</taxon>
        <taxon>Craniata</taxon>
        <taxon>Vertebrata</taxon>
        <taxon>Euteleostomi</taxon>
        <taxon>Actinopterygii</taxon>
        <taxon>Neopterygii</taxon>
        <taxon>Teleostei</taxon>
        <taxon>Protacanthopterygii</taxon>
        <taxon>Salmoniformes</taxon>
        <taxon>Salmonidae</taxon>
        <taxon>Salmoninae</taxon>
        <taxon>Salmo</taxon>
    </lineage>
</organism>
<protein>
    <submittedName>
        <fullName evidence="2">Uncharacterized protein</fullName>
    </submittedName>
</protein>
<name>A0A674C130_SALTR</name>
<reference evidence="2" key="2">
    <citation type="submission" date="2025-09" db="UniProtKB">
        <authorList>
            <consortium name="Ensembl"/>
        </authorList>
    </citation>
    <scope>IDENTIFICATION</scope>
</reference>
<proteinExistence type="predicted"/>
<dbReference type="Ensembl" id="ENSSTUT00000082302.1">
    <property type="protein sequence ID" value="ENSSTUP00000077269.1"/>
    <property type="gene ID" value="ENSSTUG00000034094.1"/>
</dbReference>
<keyword evidence="3" id="KW-1185">Reference proteome</keyword>
<dbReference type="OMA" id="VWCSNIK"/>
<dbReference type="InParanoid" id="A0A674C130"/>
<feature type="region of interest" description="Disordered" evidence="1">
    <location>
        <begin position="1"/>
        <end position="52"/>
    </location>
</feature>